<evidence type="ECO:0008006" key="3">
    <source>
        <dbReference type="Google" id="ProtNLM"/>
    </source>
</evidence>
<dbReference type="Proteomes" id="UP000037446">
    <property type="component" value="Unassembled WGS sequence"/>
</dbReference>
<dbReference type="STRING" id="1306953.J121_758"/>
<evidence type="ECO:0000313" key="2">
    <source>
        <dbReference type="Proteomes" id="UP000037446"/>
    </source>
</evidence>
<dbReference type="AlphaFoldDB" id="A0A0L1KCM1"/>
<accession>A0A0L1KCM1</accession>
<proteinExistence type="predicted"/>
<reference evidence="2" key="1">
    <citation type="submission" date="2015-02" db="EMBL/GenBank/DDBJ databases">
        <authorList>
            <person name="Lima A.O."/>
            <person name="Cabral A."/>
            <person name="Porto L.M."/>
            <person name="Silva M.A."/>
        </authorList>
    </citation>
    <scope>NUCLEOTIDE SEQUENCE [LARGE SCALE GENOMIC DNA]</scope>
    <source>
        <strain evidence="2">LAMA 915</strain>
    </source>
</reference>
<organism evidence="1 2">
    <name type="scientific">Qipengyuania citrea LAMA 915</name>
    <dbReference type="NCBI Taxonomy" id="1306953"/>
    <lineage>
        <taxon>Bacteria</taxon>
        <taxon>Pseudomonadati</taxon>
        <taxon>Pseudomonadota</taxon>
        <taxon>Alphaproteobacteria</taxon>
        <taxon>Sphingomonadales</taxon>
        <taxon>Erythrobacteraceae</taxon>
        <taxon>Qipengyuania</taxon>
    </lineage>
</organism>
<sequence length="124" mass="12901">MDRTRPTHAIWLLLAATLLLRALVPAGWMPDVDRSDAIVAKMCNSAMSVTIPLGRERVPDDSAAQHSAPCLFAGFASDAPLGGSPLVVTAAILAEQRGVAVLAALQLARTAYLLPPGRAPPVAP</sequence>
<dbReference type="EMBL" id="JYNE01000026">
    <property type="protein sequence ID" value="KNH01624.1"/>
    <property type="molecule type" value="Genomic_DNA"/>
</dbReference>
<evidence type="ECO:0000313" key="1">
    <source>
        <dbReference type="EMBL" id="KNH01624.1"/>
    </source>
</evidence>
<comment type="caution">
    <text evidence="1">The sequence shown here is derived from an EMBL/GenBank/DDBJ whole genome shotgun (WGS) entry which is preliminary data.</text>
</comment>
<dbReference type="PATRIC" id="fig|1306953.7.peg.768"/>
<dbReference type="RefSeq" id="WP_050600912.1">
    <property type="nucleotide sequence ID" value="NZ_JYNE01000026.1"/>
</dbReference>
<protein>
    <recommendedName>
        <fullName evidence="3">DUF2946 domain-containing protein</fullName>
    </recommendedName>
</protein>
<name>A0A0L1KCM1_9SPHN</name>
<gene>
    <name evidence="1" type="ORF">J121_758</name>
</gene>